<sequence length="99" mass="10638">MTETKDQGKEEEECTKMQDDPQSRWQDRNLWPAAPALPGLGGRLVVSVPETDALRYPARKPCLPYPANGANGGSKAANVGSKLRSKFRARAPSLAASTA</sequence>
<evidence type="ECO:0000313" key="3">
    <source>
        <dbReference type="Proteomes" id="UP000607653"/>
    </source>
</evidence>
<keyword evidence="3" id="KW-1185">Reference proteome</keyword>
<proteinExistence type="predicted"/>
<reference evidence="2 3" key="1">
    <citation type="journal article" date="2020" name="Mol. Biol. Evol.">
        <title>Distinct Expression and Methylation Patterns for Genes with Different Fates following a Single Whole-Genome Duplication in Flowering Plants.</title>
        <authorList>
            <person name="Shi T."/>
            <person name="Rahmani R.S."/>
            <person name="Gugger P.F."/>
            <person name="Wang M."/>
            <person name="Li H."/>
            <person name="Zhang Y."/>
            <person name="Li Z."/>
            <person name="Wang Q."/>
            <person name="Van de Peer Y."/>
            <person name="Marchal K."/>
            <person name="Chen J."/>
        </authorList>
    </citation>
    <scope>NUCLEOTIDE SEQUENCE [LARGE SCALE GENOMIC DNA]</scope>
    <source>
        <tissue evidence="2">Leaf</tissue>
    </source>
</reference>
<gene>
    <name evidence="2" type="ORF">HUJ06_027076</name>
</gene>
<evidence type="ECO:0000313" key="2">
    <source>
        <dbReference type="EMBL" id="DAD25612.1"/>
    </source>
</evidence>
<protein>
    <submittedName>
        <fullName evidence="2">Uncharacterized protein</fullName>
    </submittedName>
</protein>
<accession>A0A822XZY2</accession>
<dbReference type="EMBL" id="DUZY01000001">
    <property type="protein sequence ID" value="DAD25612.1"/>
    <property type="molecule type" value="Genomic_DNA"/>
</dbReference>
<name>A0A822XZY2_NELNU</name>
<evidence type="ECO:0000256" key="1">
    <source>
        <dbReference type="SAM" id="MobiDB-lite"/>
    </source>
</evidence>
<dbReference type="Proteomes" id="UP000607653">
    <property type="component" value="Unassembled WGS sequence"/>
</dbReference>
<dbReference type="AlphaFoldDB" id="A0A822XZY2"/>
<feature type="region of interest" description="Disordered" evidence="1">
    <location>
        <begin position="1"/>
        <end position="29"/>
    </location>
</feature>
<organism evidence="2 3">
    <name type="scientific">Nelumbo nucifera</name>
    <name type="common">Sacred lotus</name>
    <dbReference type="NCBI Taxonomy" id="4432"/>
    <lineage>
        <taxon>Eukaryota</taxon>
        <taxon>Viridiplantae</taxon>
        <taxon>Streptophyta</taxon>
        <taxon>Embryophyta</taxon>
        <taxon>Tracheophyta</taxon>
        <taxon>Spermatophyta</taxon>
        <taxon>Magnoliopsida</taxon>
        <taxon>Proteales</taxon>
        <taxon>Nelumbonaceae</taxon>
        <taxon>Nelumbo</taxon>
    </lineage>
</organism>
<feature type="compositionally biased region" description="Basic and acidic residues" evidence="1">
    <location>
        <begin position="1"/>
        <end position="27"/>
    </location>
</feature>
<comment type="caution">
    <text evidence="2">The sequence shown here is derived from an EMBL/GenBank/DDBJ whole genome shotgun (WGS) entry which is preliminary data.</text>
</comment>